<dbReference type="KEGG" id="ota:OT_ostta12g02290"/>
<dbReference type="CDD" id="cd05658">
    <property type="entry name" value="M18_DAP"/>
    <property type="match status" value="1"/>
</dbReference>
<evidence type="ECO:0000313" key="13">
    <source>
        <dbReference type="Proteomes" id="UP000009170"/>
    </source>
</evidence>
<dbReference type="InParanoid" id="A0A090M6Q9"/>
<evidence type="ECO:0000256" key="2">
    <source>
        <dbReference type="ARBA" id="ARBA00001947"/>
    </source>
</evidence>
<dbReference type="PRINTS" id="PR00932">
    <property type="entry name" value="AMINO1PTASE"/>
</dbReference>
<dbReference type="FunFam" id="2.30.250.10:FF:000001">
    <property type="entry name" value="Aspartyl aminopeptidase 1"/>
    <property type="match status" value="1"/>
</dbReference>
<dbReference type="RefSeq" id="XP_003082377.2">
    <property type="nucleotide sequence ID" value="XM_003082329.2"/>
</dbReference>
<dbReference type="EC" id="3.4.11.21" evidence="4"/>
<evidence type="ECO:0000256" key="4">
    <source>
        <dbReference type="ARBA" id="ARBA00011965"/>
    </source>
</evidence>
<evidence type="ECO:0000256" key="6">
    <source>
        <dbReference type="ARBA" id="ARBA00022670"/>
    </source>
</evidence>
<comment type="cofactor">
    <cofactor evidence="2">
        <name>Zn(2+)</name>
        <dbReference type="ChEBI" id="CHEBI:29105"/>
    </cofactor>
</comment>
<evidence type="ECO:0000256" key="9">
    <source>
        <dbReference type="ARBA" id="ARBA00022833"/>
    </source>
</evidence>
<keyword evidence="8 11" id="KW-0378">Hydrolase</keyword>
<dbReference type="PANTHER" id="PTHR28570:SF3">
    <property type="entry name" value="ASPARTYL AMINOPEPTIDASE"/>
    <property type="match status" value="1"/>
</dbReference>
<dbReference type="SUPFAM" id="SSF53187">
    <property type="entry name" value="Zn-dependent exopeptidases"/>
    <property type="match status" value="1"/>
</dbReference>
<dbReference type="Gene3D" id="3.40.630.10">
    <property type="entry name" value="Zn peptidases"/>
    <property type="match status" value="1"/>
</dbReference>
<dbReference type="FunCoup" id="A0A090M6Q9">
    <property type="interactions" value="1971"/>
</dbReference>
<evidence type="ECO:0000256" key="10">
    <source>
        <dbReference type="ARBA" id="ARBA00023049"/>
    </source>
</evidence>
<keyword evidence="7 11" id="KW-0479">Metal-binding</keyword>
<evidence type="ECO:0000256" key="11">
    <source>
        <dbReference type="RuleBase" id="RU004386"/>
    </source>
</evidence>
<gene>
    <name evidence="12" type="ORF">OT_ostta12g02290</name>
</gene>
<proteinExistence type="inferred from homology"/>
<dbReference type="GeneID" id="9836237"/>
<dbReference type="SUPFAM" id="SSF101821">
    <property type="entry name" value="Aminopeptidase/glucanase lid domain"/>
    <property type="match status" value="1"/>
</dbReference>
<dbReference type="PANTHER" id="PTHR28570">
    <property type="entry name" value="ASPARTYL AMINOPEPTIDASE"/>
    <property type="match status" value="1"/>
</dbReference>
<sequence length="549" mass="59363">MRRAIRPVTFVAVARACTERARFRARRPSASLMKTAKSLSSRSEVALCRAARAPSSPSTLHVSMRSSSPLAARSNVLARGSSTNATRSTSDASALGLIDYLNDSWTAWEATESSVKILEAAGYVRISEHAEWSDLRAGGKYYVTRNQSALVAFAVGGKYAPGNGFNVIAAHTDSPCPKLKPVTKIKKGGFMQVGVQTYGGGLWHTWFDRDLSVAGRVLVRRGEKLSHELVRVDRPIIRIPTLAIHLDREISTNGFKPNTETNFAPILATAIRGELETTTEGAAHHALLLSVLAEELGCKPDDIADFELNVCDTQPSVIGGAAREFIFSGRLDNLASSYCGVQALVAATSDAKLANQPGVHMVALFDNEEVGSNSYYGGASPMMFDSIKRAAKALSKSAPGEGGEGLVERTIRNSFLVSADMAHALHPNYMDKHEENHQPKMHKGMVVKHNANQRYATTAVTGYLFRECAKMENVPTQDFVVRNDMGCGSTIGPIVAAGVGIRTVDVGIPQLSMHSVREMCGVEDIDICLRHFTAFYDNFAKVDSTVTVD</sequence>
<comment type="catalytic activity">
    <reaction evidence="1">
        <text>Release of an N-terminal aspartate or glutamate from a peptide, with a preference for aspartate.</text>
        <dbReference type="EC" id="3.4.11.21"/>
    </reaction>
</comment>
<comment type="caution">
    <text evidence="12">The sequence shown here is derived from an EMBL/GenBank/DDBJ whole genome shotgun (WGS) entry which is preliminary data.</text>
</comment>
<dbReference type="Gene3D" id="2.30.250.10">
    <property type="entry name" value="Aminopeptidase i, Domain 2"/>
    <property type="match status" value="1"/>
</dbReference>
<dbReference type="GO" id="GO:0008237">
    <property type="term" value="F:metallopeptidase activity"/>
    <property type="evidence" value="ECO:0007669"/>
    <property type="project" value="UniProtKB-KW"/>
</dbReference>
<keyword evidence="5 11" id="KW-0031">Aminopeptidase</keyword>
<dbReference type="GO" id="GO:0005737">
    <property type="term" value="C:cytoplasm"/>
    <property type="evidence" value="ECO:0007669"/>
    <property type="project" value="UniProtKB-ARBA"/>
</dbReference>
<keyword evidence="10 11" id="KW-0482">Metalloprotease</keyword>
<name>A0A090M6Q9_OSTTA</name>
<keyword evidence="13" id="KW-1185">Reference proteome</keyword>
<reference evidence="13" key="1">
    <citation type="journal article" date="2006" name="Proc. Natl. Acad. Sci. U.S.A.">
        <title>Genome analysis of the smallest free-living eukaryote Ostreococcus tauri unveils many unique features.</title>
        <authorList>
            <person name="Derelle E."/>
            <person name="Ferraz C."/>
            <person name="Rombauts S."/>
            <person name="Rouze P."/>
            <person name="Worden A.Z."/>
            <person name="Robbens S."/>
            <person name="Partensky F."/>
            <person name="Degroeve S."/>
            <person name="Echeynie S."/>
            <person name="Cooke R."/>
            <person name="Saeys Y."/>
            <person name="Wuyts J."/>
            <person name="Jabbari K."/>
            <person name="Bowler C."/>
            <person name="Panaud O."/>
            <person name="Piegu B."/>
            <person name="Ball S.G."/>
            <person name="Ral J.-P."/>
            <person name="Bouget F.-Y."/>
            <person name="Piganeau G."/>
            <person name="De Baets B."/>
            <person name="Picard A."/>
            <person name="Delseny M."/>
            <person name="Demaille J."/>
            <person name="Van de Peer Y."/>
            <person name="Moreau H."/>
        </authorList>
    </citation>
    <scope>NUCLEOTIDE SEQUENCE [LARGE SCALE GENOMIC DNA]</scope>
    <source>
        <strain evidence="13">OTTH 0595 / CCAP 157/2 / RCC745</strain>
    </source>
</reference>
<evidence type="ECO:0000256" key="7">
    <source>
        <dbReference type="ARBA" id="ARBA00022723"/>
    </source>
</evidence>
<dbReference type="MEROPS" id="M18.A02"/>
<evidence type="ECO:0000313" key="12">
    <source>
        <dbReference type="EMBL" id="CEF99925.1"/>
    </source>
</evidence>
<evidence type="ECO:0000256" key="5">
    <source>
        <dbReference type="ARBA" id="ARBA00022438"/>
    </source>
</evidence>
<protein>
    <recommendedName>
        <fullName evidence="4">aspartyl aminopeptidase</fullName>
        <ecNumber evidence="4">3.4.11.21</ecNumber>
    </recommendedName>
</protein>
<dbReference type="GO" id="GO:0004177">
    <property type="term" value="F:aminopeptidase activity"/>
    <property type="evidence" value="ECO:0007669"/>
    <property type="project" value="UniProtKB-KW"/>
</dbReference>
<dbReference type="InterPro" id="IPR001948">
    <property type="entry name" value="Peptidase_M18"/>
</dbReference>
<organism evidence="12 13">
    <name type="scientific">Ostreococcus tauri</name>
    <name type="common">Marine green alga</name>
    <dbReference type="NCBI Taxonomy" id="70448"/>
    <lineage>
        <taxon>Eukaryota</taxon>
        <taxon>Viridiplantae</taxon>
        <taxon>Chlorophyta</taxon>
        <taxon>Mamiellophyceae</taxon>
        <taxon>Mamiellales</taxon>
        <taxon>Bathycoccaceae</taxon>
        <taxon>Ostreococcus</taxon>
    </lineage>
</organism>
<keyword evidence="6 11" id="KW-0645">Protease</keyword>
<comment type="similarity">
    <text evidence="3 11">Belongs to the peptidase M18 family.</text>
</comment>
<dbReference type="STRING" id="70448.A0A090M6Q9"/>
<dbReference type="OrthoDB" id="9880441at2759"/>
<accession>A0A090M6Q9</accession>
<keyword evidence="9 11" id="KW-0862">Zinc</keyword>
<dbReference type="Proteomes" id="UP000009170">
    <property type="component" value="Unassembled WGS sequence"/>
</dbReference>
<dbReference type="GO" id="GO:0006508">
    <property type="term" value="P:proteolysis"/>
    <property type="evidence" value="ECO:0007669"/>
    <property type="project" value="UniProtKB-KW"/>
</dbReference>
<evidence type="ECO:0000256" key="3">
    <source>
        <dbReference type="ARBA" id="ARBA00008290"/>
    </source>
</evidence>
<dbReference type="Pfam" id="PF02127">
    <property type="entry name" value="Peptidase_M18"/>
    <property type="match status" value="1"/>
</dbReference>
<dbReference type="EMBL" id="CAID01000012">
    <property type="protein sequence ID" value="CEF99925.1"/>
    <property type="molecule type" value="Genomic_DNA"/>
</dbReference>
<reference evidence="12 13" key="2">
    <citation type="journal article" date="2014" name="BMC Genomics">
        <title>An improved genome of the model marine alga Ostreococcus tauri unfolds by assessing Illumina de novo assemblies.</title>
        <authorList>
            <person name="Blanc-Mathieu R."/>
            <person name="Verhelst B."/>
            <person name="Derelle E."/>
            <person name="Rombauts S."/>
            <person name="Bouget F.Y."/>
            <person name="Carre I."/>
            <person name="Chateau A."/>
            <person name="Eyre-Walker A."/>
            <person name="Grimsley N."/>
            <person name="Moreau H."/>
            <person name="Piegu B."/>
            <person name="Rivals E."/>
            <person name="Schackwitz W."/>
            <person name="Van de Peer Y."/>
            <person name="Piganeau G."/>
        </authorList>
    </citation>
    <scope>NUCLEOTIDE SEQUENCE [LARGE SCALE GENOMIC DNA]</scope>
    <source>
        <strain evidence="13">OTTH 0595 / CCAP 157/2 / RCC745</strain>
    </source>
</reference>
<dbReference type="AlphaFoldDB" id="A0A090M6Q9"/>
<evidence type="ECO:0000256" key="1">
    <source>
        <dbReference type="ARBA" id="ARBA00001335"/>
    </source>
</evidence>
<evidence type="ECO:0000256" key="8">
    <source>
        <dbReference type="ARBA" id="ARBA00022801"/>
    </source>
</evidence>
<dbReference type="NCBIfam" id="NF002759">
    <property type="entry name" value="PRK02813.1"/>
    <property type="match status" value="1"/>
</dbReference>
<dbReference type="GO" id="GO:0008270">
    <property type="term" value="F:zinc ion binding"/>
    <property type="evidence" value="ECO:0007669"/>
    <property type="project" value="InterPro"/>
</dbReference>
<dbReference type="InterPro" id="IPR023358">
    <property type="entry name" value="Peptidase_M18_dom2"/>
</dbReference>